<reference evidence="2" key="2">
    <citation type="journal article" date="2015" name="Sci. Rep.">
        <title>Genomic and metabolic analysis of fluoranthene degradation pathway in Celeribacter indicus P73(T.).</title>
        <authorList>
            <person name="Cao J."/>
            <person name="Lai Q."/>
            <person name="Yuan J."/>
            <person name="Shao Z."/>
        </authorList>
    </citation>
    <scope>NUCLEOTIDE SEQUENCE</scope>
    <source>
        <strain evidence="2">P73</strain>
        <plasmid evidence="1">pP73B</plasmid>
        <plasmid evidence="2">pP73C</plasmid>
    </source>
</reference>
<proteinExistence type="predicted"/>
<evidence type="ECO:0000313" key="2">
    <source>
        <dbReference type="EMBL" id="AJE49469.1"/>
    </source>
</evidence>
<dbReference type="KEGG" id="cid:P73_4754"/>
<reference evidence="2 3" key="1">
    <citation type="journal article" date="2014" name="Int. J. Syst. Evol. Microbiol.">
        <title>Celeribacter indicus sp. nov., a polycyclic aromatic hydrocarbon-degrading bacterium from deep-sea sediment and reclassification of Huaishuia halophila as Celeribacter halophilus comb. nov.</title>
        <authorList>
            <person name="Lai Q."/>
            <person name="Cao J."/>
            <person name="Yuan J."/>
            <person name="Li F."/>
            <person name="Shao Z."/>
        </authorList>
    </citation>
    <scope>NUCLEOTIDE SEQUENCE [LARGE SCALE GENOMIC DNA]</scope>
    <source>
        <strain evidence="2">P73</strain>
        <plasmid evidence="3">Plasmid pP73B</plasmid>
        <plasmid evidence="3">Plasmid pP73C</plasmid>
        <plasmid evidence="1">pP73B</plasmid>
        <plasmid evidence="2">pP73C</plasmid>
    </source>
</reference>
<dbReference type="HOGENOM" id="CLU_2045488_0_0_5"/>
<dbReference type="Proteomes" id="UP000031521">
    <property type="component" value="Plasmid pP73C"/>
</dbReference>
<protein>
    <submittedName>
        <fullName evidence="2">Integrase, catalytic region (Modular protein)</fullName>
    </submittedName>
</protein>
<dbReference type="AlphaFoldDB" id="A0A0B5E2F6"/>
<dbReference type="Proteomes" id="UP000031521">
    <property type="component" value="Plasmid pP73B"/>
</dbReference>
<keyword evidence="2" id="KW-0614">Plasmid</keyword>
<dbReference type="EMBL" id="CP004396">
    <property type="protein sequence ID" value="AJE49469.1"/>
    <property type="molecule type" value="Genomic_DNA"/>
</dbReference>
<gene>
    <name evidence="1" type="ORF">P73_4617</name>
    <name evidence="2" type="ORF">P73_4754</name>
</gene>
<geneLocation type="plasmid" evidence="1 3">
    <name>pP73B</name>
</geneLocation>
<geneLocation type="plasmid" evidence="2 3">
    <name>pP73C</name>
</geneLocation>
<dbReference type="EMBL" id="CP004395">
    <property type="protein sequence ID" value="AJE49332.1"/>
    <property type="molecule type" value="Genomic_DNA"/>
</dbReference>
<name>A0A0B5E2F6_9RHOB</name>
<accession>A0A0B5E2F6</accession>
<sequence>MHIHLLFNGLAQVLDEMETVCDLQGLRCTLTCGLRISATTIPTDDFNLRVLPQPARTAFNAPIRKNINYGLPLEIDDDGSVSLRLAPAPIVDANDRWRRGDAFRTLLEVSQHRVIADTDA</sequence>
<evidence type="ECO:0000313" key="1">
    <source>
        <dbReference type="EMBL" id="AJE49332.1"/>
    </source>
</evidence>
<dbReference type="KEGG" id="cid:P73_4617"/>
<evidence type="ECO:0000313" key="3">
    <source>
        <dbReference type="Proteomes" id="UP000031521"/>
    </source>
</evidence>
<keyword evidence="3" id="KW-1185">Reference proteome</keyword>
<organism evidence="2 3">
    <name type="scientific">Celeribacter indicus</name>
    <dbReference type="NCBI Taxonomy" id="1208324"/>
    <lineage>
        <taxon>Bacteria</taxon>
        <taxon>Pseudomonadati</taxon>
        <taxon>Pseudomonadota</taxon>
        <taxon>Alphaproteobacteria</taxon>
        <taxon>Rhodobacterales</taxon>
        <taxon>Roseobacteraceae</taxon>
        <taxon>Celeribacter</taxon>
    </lineage>
</organism>